<proteinExistence type="predicted"/>
<reference evidence="2 3" key="1">
    <citation type="submission" date="2023-07" db="EMBL/GenBank/DDBJ databases">
        <title>Sorghum-associated microbial communities from plants grown in Nebraska, USA.</title>
        <authorList>
            <person name="Schachtman D."/>
        </authorList>
    </citation>
    <scope>NUCLEOTIDE SEQUENCE [LARGE SCALE GENOMIC DNA]</scope>
    <source>
        <strain evidence="2 3">BE198</strain>
    </source>
</reference>
<comment type="caution">
    <text evidence="2">The sequence shown here is derived from an EMBL/GenBank/DDBJ whole genome shotgun (WGS) entry which is preliminary data.</text>
</comment>
<dbReference type="EMBL" id="JAVDVY010000001">
    <property type="protein sequence ID" value="MDR7132911.1"/>
    <property type="molecule type" value="Genomic_DNA"/>
</dbReference>
<protein>
    <recommendedName>
        <fullName evidence="4">UrcA family protein</fullName>
    </recommendedName>
</protein>
<dbReference type="Proteomes" id="UP001251524">
    <property type="component" value="Unassembled WGS sequence"/>
</dbReference>
<keyword evidence="3" id="KW-1185">Reference proteome</keyword>
<evidence type="ECO:0000313" key="2">
    <source>
        <dbReference type="EMBL" id="MDR7132911.1"/>
    </source>
</evidence>
<feature type="chain" id="PRO_5046628701" description="UrcA family protein" evidence="1">
    <location>
        <begin position="21"/>
        <end position="95"/>
    </location>
</feature>
<sequence>MNARISLIALAALLPAAALASPPHQATVYVDCNHLQMPSQQEVAGLTGADNFSQAYDRRTRLMVEVQRLCEQRGGQFQLVIEPSPDQDSDRIAKR</sequence>
<keyword evidence="1" id="KW-0732">Signal</keyword>
<evidence type="ECO:0000313" key="3">
    <source>
        <dbReference type="Proteomes" id="UP001251524"/>
    </source>
</evidence>
<name>A0ABU1W5Q1_9GAMM</name>
<accession>A0ABU1W5Q1</accession>
<evidence type="ECO:0000256" key="1">
    <source>
        <dbReference type="SAM" id="SignalP"/>
    </source>
</evidence>
<organism evidence="2 3">
    <name type="scientific">Lysobacter niastensis</name>
    <dbReference type="NCBI Taxonomy" id="380629"/>
    <lineage>
        <taxon>Bacteria</taxon>
        <taxon>Pseudomonadati</taxon>
        <taxon>Pseudomonadota</taxon>
        <taxon>Gammaproteobacteria</taxon>
        <taxon>Lysobacterales</taxon>
        <taxon>Lysobacteraceae</taxon>
        <taxon>Lysobacter</taxon>
    </lineage>
</organism>
<evidence type="ECO:0008006" key="4">
    <source>
        <dbReference type="Google" id="ProtNLM"/>
    </source>
</evidence>
<feature type="signal peptide" evidence="1">
    <location>
        <begin position="1"/>
        <end position="20"/>
    </location>
</feature>
<gene>
    <name evidence="2" type="ORF">J2X06_000095</name>
</gene>
<dbReference type="RefSeq" id="WP_310056828.1">
    <property type="nucleotide sequence ID" value="NZ_JAVDVY010000001.1"/>
</dbReference>